<keyword evidence="4 12" id="KW-0227">DNA damage</keyword>
<dbReference type="EMBL" id="BRXS01000005">
    <property type="protein sequence ID" value="GLC27138.1"/>
    <property type="molecule type" value="Genomic_DNA"/>
</dbReference>
<dbReference type="InterPro" id="IPR003265">
    <property type="entry name" value="HhH-GPD_domain"/>
</dbReference>
<dbReference type="GO" id="GO:0051539">
    <property type="term" value="F:4 iron, 4 sulfur cluster binding"/>
    <property type="evidence" value="ECO:0007669"/>
    <property type="project" value="UniProtKB-UniRule"/>
</dbReference>
<dbReference type="Proteomes" id="UP001161325">
    <property type="component" value="Unassembled WGS sequence"/>
</dbReference>
<comment type="catalytic activity">
    <reaction evidence="12">
        <text>2'-deoxyribonucleotide-(2'-deoxyribose 5'-phosphate)-2'-deoxyribonucleotide-DNA = a 3'-end 2'-deoxyribonucleotide-(2,3-dehydro-2,3-deoxyribose 5'-phosphate)-DNA + a 5'-end 5'-phospho-2'-deoxyribonucleoside-DNA + H(+)</text>
        <dbReference type="Rhea" id="RHEA:66592"/>
        <dbReference type="Rhea" id="RHEA-COMP:13180"/>
        <dbReference type="Rhea" id="RHEA-COMP:16897"/>
        <dbReference type="Rhea" id="RHEA-COMP:17067"/>
        <dbReference type="ChEBI" id="CHEBI:15378"/>
        <dbReference type="ChEBI" id="CHEBI:136412"/>
        <dbReference type="ChEBI" id="CHEBI:157695"/>
        <dbReference type="ChEBI" id="CHEBI:167181"/>
        <dbReference type="EC" id="4.2.99.18"/>
    </reaction>
</comment>
<evidence type="ECO:0000313" key="15">
    <source>
        <dbReference type="Proteomes" id="UP001161325"/>
    </source>
</evidence>
<evidence type="ECO:0000256" key="6">
    <source>
        <dbReference type="ARBA" id="ARBA00023004"/>
    </source>
</evidence>
<dbReference type="PROSITE" id="PS00764">
    <property type="entry name" value="ENDONUCLEASE_III_1"/>
    <property type="match status" value="1"/>
</dbReference>
<evidence type="ECO:0000256" key="11">
    <source>
        <dbReference type="ARBA" id="ARBA00023295"/>
    </source>
</evidence>
<protein>
    <recommendedName>
        <fullName evidence="12">Endonuclease III</fullName>
        <ecNumber evidence="12">4.2.99.18</ecNumber>
    </recommendedName>
    <alternativeName>
        <fullName evidence="12">DNA-(apurinic or apyrimidinic site) lyase</fullName>
    </alternativeName>
</protein>
<dbReference type="PANTHER" id="PTHR10359">
    <property type="entry name" value="A/G-SPECIFIC ADENINE GLYCOSYLASE/ENDONUCLEASE III"/>
    <property type="match status" value="1"/>
</dbReference>
<keyword evidence="9 12" id="KW-0234">DNA repair</keyword>
<dbReference type="GO" id="GO:0140078">
    <property type="term" value="F:class I DNA-(apurinic or apyrimidinic site) endonuclease activity"/>
    <property type="evidence" value="ECO:0007669"/>
    <property type="project" value="UniProtKB-EC"/>
</dbReference>
<dbReference type="Pfam" id="PF00633">
    <property type="entry name" value="HHH"/>
    <property type="match status" value="1"/>
</dbReference>
<evidence type="ECO:0000256" key="4">
    <source>
        <dbReference type="ARBA" id="ARBA00022763"/>
    </source>
</evidence>
<keyword evidence="10 12" id="KW-0456">Lyase</keyword>
<dbReference type="PANTHER" id="PTHR10359:SF18">
    <property type="entry name" value="ENDONUCLEASE III"/>
    <property type="match status" value="1"/>
</dbReference>
<feature type="domain" description="HhH-GPD" evidence="13">
    <location>
        <begin position="57"/>
        <end position="205"/>
    </location>
</feature>
<evidence type="ECO:0000256" key="10">
    <source>
        <dbReference type="ARBA" id="ARBA00023239"/>
    </source>
</evidence>
<proteinExistence type="inferred from homology"/>
<keyword evidence="8 12" id="KW-0238">DNA-binding</keyword>
<keyword evidence="14" id="KW-0255">Endonuclease</keyword>
<dbReference type="InterPro" id="IPR000445">
    <property type="entry name" value="HhH_motif"/>
</dbReference>
<comment type="caution">
    <text evidence="14">The sequence shown here is derived from an EMBL/GenBank/DDBJ whole genome shotgun (WGS) entry which is preliminary data.</text>
</comment>
<dbReference type="InterPro" id="IPR011257">
    <property type="entry name" value="DNA_glycosylase"/>
</dbReference>
<organism evidence="14 15">
    <name type="scientific">Roseisolibacter agri</name>
    <dbReference type="NCBI Taxonomy" id="2014610"/>
    <lineage>
        <taxon>Bacteria</taxon>
        <taxon>Pseudomonadati</taxon>
        <taxon>Gemmatimonadota</taxon>
        <taxon>Gemmatimonadia</taxon>
        <taxon>Gemmatimonadales</taxon>
        <taxon>Gemmatimonadaceae</taxon>
        <taxon>Roseisolibacter</taxon>
    </lineage>
</organism>
<reference evidence="14" key="1">
    <citation type="submission" date="2022-08" db="EMBL/GenBank/DDBJ databases">
        <title>Draft genome sequencing of Roseisolibacter agri AW1220.</title>
        <authorList>
            <person name="Tobiishi Y."/>
            <person name="Tonouchi A."/>
        </authorList>
    </citation>
    <scope>NUCLEOTIDE SEQUENCE</scope>
    <source>
        <strain evidence="14">AW1220</strain>
    </source>
</reference>
<feature type="binding site" evidence="12">
    <location>
        <position position="223"/>
    </location>
    <ligand>
        <name>[4Fe-4S] cluster</name>
        <dbReference type="ChEBI" id="CHEBI:49883"/>
    </ligand>
</feature>
<evidence type="ECO:0000256" key="1">
    <source>
        <dbReference type="ARBA" id="ARBA00008343"/>
    </source>
</evidence>
<dbReference type="GO" id="GO:0019104">
    <property type="term" value="F:DNA N-glycosylase activity"/>
    <property type="evidence" value="ECO:0007669"/>
    <property type="project" value="UniProtKB-UniRule"/>
</dbReference>
<dbReference type="SMART" id="SM00478">
    <property type="entry name" value="ENDO3c"/>
    <property type="match status" value="1"/>
</dbReference>
<keyword evidence="3 12" id="KW-0479">Metal-binding</keyword>
<dbReference type="NCBIfam" id="TIGR01083">
    <property type="entry name" value="nth"/>
    <property type="match status" value="1"/>
</dbReference>
<evidence type="ECO:0000256" key="7">
    <source>
        <dbReference type="ARBA" id="ARBA00023014"/>
    </source>
</evidence>
<evidence type="ECO:0000256" key="2">
    <source>
        <dbReference type="ARBA" id="ARBA00022485"/>
    </source>
</evidence>
<evidence type="ECO:0000313" key="14">
    <source>
        <dbReference type="EMBL" id="GLC27138.1"/>
    </source>
</evidence>
<dbReference type="PROSITE" id="PS01155">
    <property type="entry name" value="ENDONUCLEASE_III_2"/>
    <property type="match status" value="1"/>
</dbReference>
<feature type="binding site" evidence="12">
    <location>
        <position position="207"/>
    </location>
    <ligand>
        <name>[4Fe-4S] cluster</name>
        <dbReference type="ChEBI" id="CHEBI:49883"/>
    </ligand>
</feature>
<dbReference type="InterPro" id="IPR004036">
    <property type="entry name" value="Endonuclease-III-like_CS2"/>
</dbReference>
<keyword evidence="2 12" id="KW-0004">4Fe-4S</keyword>
<dbReference type="GO" id="GO:0003677">
    <property type="term" value="F:DNA binding"/>
    <property type="evidence" value="ECO:0007669"/>
    <property type="project" value="UniProtKB-UniRule"/>
</dbReference>
<dbReference type="FunFam" id="1.10.340.30:FF:000001">
    <property type="entry name" value="Endonuclease III"/>
    <property type="match status" value="1"/>
</dbReference>
<keyword evidence="6 12" id="KW-0408">Iron</keyword>
<keyword evidence="11 12" id="KW-0326">Glycosidase</keyword>
<keyword evidence="5 12" id="KW-0378">Hydrolase</keyword>
<dbReference type="Gene3D" id="1.10.340.30">
    <property type="entry name" value="Hypothetical protein, domain 2"/>
    <property type="match status" value="1"/>
</dbReference>
<feature type="binding site" evidence="12">
    <location>
        <position position="217"/>
    </location>
    <ligand>
        <name>[4Fe-4S] cluster</name>
        <dbReference type="ChEBI" id="CHEBI:49883"/>
    </ligand>
</feature>
<dbReference type="EC" id="4.2.99.18" evidence="12"/>
<dbReference type="InterPro" id="IPR004035">
    <property type="entry name" value="Endouclease-III_FeS-bd_BS"/>
</dbReference>
<evidence type="ECO:0000256" key="8">
    <source>
        <dbReference type="ARBA" id="ARBA00023125"/>
    </source>
</evidence>
<evidence type="ECO:0000256" key="9">
    <source>
        <dbReference type="ARBA" id="ARBA00023204"/>
    </source>
</evidence>
<sequence>MPADAPAPRAPRRKAILKRDLPAHATAVYAGLAELHPDAHCELDHRDAFELLCATILSAQCTDKRVNLVTPALFARYPDARALADARQEDVEELVKSTGFFRNKAKNLIAMARALVADHDGQVPATMDALRVLPGVGRKTANVILGNAYGINEGVTVDTHVQRLSQRLGLTKESDPVKVEQALMPLFPRESWAMLSHLLIFHGRRVCDARKPRCGDCALAARCPSAGTG</sequence>
<evidence type="ECO:0000256" key="3">
    <source>
        <dbReference type="ARBA" id="ARBA00022723"/>
    </source>
</evidence>
<comment type="function">
    <text evidence="12">DNA repair enzyme that has both DNA N-glycosylase activity and AP-lyase activity. The DNA N-glycosylase activity releases various damaged pyrimidines from DNA by cleaving the N-glycosidic bond, leaving an AP (apurinic/apyrimidinic) site. The AP-lyase activity cleaves the phosphodiester bond 3' to the AP site by a beta-elimination, leaving a 3'-terminal unsaturated sugar and a product with a terminal 5'-phosphate.</text>
</comment>
<gene>
    <name evidence="14" type="primary">nth_2</name>
    <name evidence="12" type="synonym">nth</name>
    <name evidence="14" type="ORF">rosag_36510</name>
</gene>
<dbReference type="InterPro" id="IPR005759">
    <property type="entry name" value="Nth"/>
</dbReference>
<keyword evidence="7 12" id="KW-0411">Iron-sulfur</keyword>
<dbReference type="Pfam" id="PF00730">
    <property type="entry name" value="HhH-GPD"/>
    <property type="match status" value="1"/>
</dbReference>
<dbReference type="InterPro" id="IPR023170">
    <property type="entry name" value="HhH_base_excis_C"/>
</dbReference>
<evidence type="ECO:0000256" key="5">
    <source>
        <dbReference type="ARBA" id="ARBA00022801"/>
    </source>
</evidence>
<dbReference type="PIRSF" id="PIRSF001435">
    <property type="entry name" value="Nth"/>
    <property type="match status" value="1"/>
</dbReference>
<keyword evidence="14" id="KW-0540">Nuclease</keyword>
<evidence type="ECO:0000259" key="13">
    <source>
        <dbReference type="SMART" id="SM00478"/>
    </source>
</evidence>
<name>A0AA37QHV7_9BACT</name>
<dbReference type="FunFam" id="1.10.1670.10:FF:000001">
    <property type="entry name" value="Endonuclease III"/>
    <property type="match status" value="1"/>
</dbReference>
<dbReference type="SUPFAM" id="SSF48150">
    <property type="entry name" value="DNA-glycosylase"/>
    <property type="match status" value="1"/>
</dbReference>
<keyword evidence="15" id="KW-1185">Reference proteome</keyword>
<evidence type="ECO:0000256" key="12">
    <source>
        <dbReference type="HAMAP-Rule" id="MF_00942"/>
    </source>
</evidence>
<accession>A0AA37QHV7</accession>
<comment type="similarity">
    <text evidence="1 12">Belongs to the Nth/MutY family.</text>
</comment>
<feature type="binding site" evidence="12">
    <location>
        <position position="214"/>
    </location>
    <ligand>
        <name>[4Fe-4S] cluster</name>
        <dbReference type="ChEBI" id="CHEBI:49883"/>
    </ligand>
</feature>
<dbReference type="GO" id="GO:0046872">
    <property type="term" value="F:metal ion binding"/>
    <property type="evidence" value="ECO:0007669"/>
    <property type="project" value="UniProtKB-KW"/>
</dbReference>
<dbReference type="GO" id="GO:0006285">
    <property type="term" value="P:base-excision repair, AP site formation"/>
    <property type="evidence" value="ECO:0007669"/>
    <property type="project" value="TreeGrafter"/>
</dbReference>
<dbReference type="CDD" id="cd00056">
    <property type="entry name" value="ENDO3c"/>
    <property type="match status" value="1"/>
</dbReference>
<dbReference type="Gene3D" id="1.10.1670.10">
    <property type="entry name" value="Helix-hairpin-Helix base-excision DNA repair enzymes (C-terminal)"/>
    <property type="match status" value="1"/>
</dbReference>
<comment type="cofactor">
    <cofactor evidence="12">
        <name>[4Fe-4S] cluster</name>
        <dbReference type="ChEBI" id="CHEBI:49883"/>
    </cofactor>
    <text evidence="12">Binds 1 [4Fe-4S] cluster.</text>
</comment>
<dbReference type="HAMAP" id="MF_00942">
    <property type="entry name" value="Nth"/>
    <property type="match status" value="1"/>
</dbReference>
<dbReference type="AlphaFoldDB" id="A0AA37QHV7"/>